<protein>
    <submittedName>
        <fullName evidence="1">Uncharacterized protein</fullName>
    </submittedName>
</protein>
<dbReference type="AlphaFoldDB" id="A0A133NIZ9"/>
<name>A0A133NIZ9_GARVA</name>
<dbReference type="EMBL" id="LRTT01000001">
    <property type="protein sequence ID" value="RFD78043.1"/>
    <property type="molecule type" value="Genomic_DNA"/>
</dbReference>
<reference evidence="1 2" key="1">
    <citation type="submission" date="2016-02" db="EMBL/GenBank/DDBJ databases">
        <title>Gardnerella vaginalis Subgroups Defined by cpn60 Sequencing and Sialidase Activity in Isolates from Canada, Belgium and Kenya.</title>
        <authorList>
            <person name="Schellenberg J."/>
            <person name="Paramel Jayaprakash T."/>
            <person name="Withana Gamage N."/>
            <person name="Patterson M.H."/>
            <person name="Vaneechoutte M."/>
            <person name="Hill J.E."/>
        </authorList>
    </citation>
    <scope>NUCLEOTIDE SEQUENCE [LARGE SCALE GENOMIC DNA]</scope>
    <source>
        <strain evidence="1 2">N144</strain>
    </source>
</reference>
<organism evidence="1 2">
    <name type="scientific">Gardnerella vaginalis</name>
    <dbReference type="NCBI Taxonomy" id="2702"/>
    <lineage>
        <taxon>Bacteria</taxon>
        <taxon>Bacillati</taxon>
        <taxon>Actinomycetota</taxon>
        <taxon>Actinomycetes</taxon>
        <taxon>Bifidobacteriales</taxon>
        <taxon>Bifidobacteriaceae</taxon>
        <taxon>Gardnerella</taxon>
    </lineage>
</organism>
<proteinExistence type="predicted"/>
<accession>A0A133NIZ9</accession>
<sequence>MIRHFLLLEYAPVRAAALEPILLSYYMQPQCQTLSFFACRHLRRQKSNVKKIPIFGDFTAKPAIIVRIANVCVMSANKHVKILICNTAHILALHMF</sequence>
<evidence type="ECO:0000313" key="2">
    <source>
        <dbReference type="Proteomes" id="UP000258533"/>
    </source>
</evidence>
<evidence type="ECO:0000313" key="1">
    <source>
        <dbReference type="EMBL" id="RFD78043.1"/>
    </source>
</evidence>
<comment type="caution">
    <text evidence="1">The sequence shown here is derived from an EMBL/GenBank/DDBJ whole genome shotgun (WGS) entry which is preliminary data.</text>
</comment>
<gene>
    <name evidence="1" type="ORF">AXE73_05710</name>
</gene>
<dbReference type="Proteomes" id="UP000258533">
    <property type="component" value="Unassembled WGS sequence"/>
</dbReference>